<evidence type="ECO:0000256" key="1">
    <source>
        <dbReference type="ARBA" id="ARBA00009652"/>
    </source>
</evidence>
<feature type="binding site" evidence="5">
    <location>
        <position position="325"/>
    </location>
    <ligand>
        <name>substrate</name>
    </ligand>
</feature>
<feature type="binding site" evidence="5">
    <location>
        <position position="397"/>
    </location>
    <ligand>
        <name>substrate</name>
    </ligand>
</feature>
<comment type="caution">
    <text evidence="7">The sequence shown here is derived from an EMBL/GenBank/DDBJ whole genome shotgun (WGS) entry which is preliminary data.</text>
</comment>
<gene>
    <name evidence="5" type="primary">pus10</name>
    <name evidence="7" type="ORF">ENV02_00065</name>
</gene>
<evidence type="ECO:0000256" key="3">
    <source>
        <dbReference type="ARBA" id="ARBA00022884"/>
    </source>
</evidence>
<keyword evidence="2 5" id="KW-0819">tRNA processing</keyword>
<dbReference type="PANTHER" id="PTHR21568:SF0">
    <property type="entry name" value="TRNA PSEUDOURIDINE SYNTHASE PUS10"/>
    <property type="match status" value="1"/>
</dbReference>
<dbReference type="InterPro" id="IPR020103">
    <property type="entry name" value="PsdUridine_synth_cat_dom_sf"/>
</dbReference>
<dbReference type="PANTHER" id="PTHR21568">
    <property type="entry name" value="TRNA PSEUDOURIDINE SYNTHASE PUS10"/>
    <property type="match status" value="1"/>
</dbReference>
<dbReference type="InterPro" id="IPR055174">
    <property type="entry name" value="Pus10_THUMP_arc"/>
</dbReference>
<keyword evidence="4 5" id="KW-0413">Isomerase</keyword>
<dbReference type="HAMAP" id="MF_01893">
    <property type="entry name" value="Pus10_arch"/>
    <property type="match status" value="1"/>
</dbReference>
<dbReference type="GO" id="GO:0031119">
    <property type="term" value="P:tRNA pseudouridine synthesis"/>
    <property type="evidence" value="ECO:0007669"/>
    <property type="project" value="UniProtKB-UniRule"/>
</dbReference>
<reference evidence="7" key="1">
    <citation type="journal article" date="2020" name="mSystems">
        <title>Genome- and Community-Level Interaction Insights into Carbon Utilization and Element Cycling Functions of Hydrothermarchaeota in Hydrothermal Sediment.</title>
        <authorList>
            <person name="Zhou Z."/>
            <person name="Liu Y."/>
            <person name="Xu W."/>
            <person name="Pan J."/>
            <person name="Luo Z.H."/>
            <person name="Li M."/>
        </authorList>
    </citation>
    <scope>NUCLEOTIDE SEQUENCE [LARGE SCALE GENOMIC DNA]</scope>
    <source>
        <strain evidence="7">SpSt-721</strain>
    </source>
</reference>
<dbReference type="InterPro" id="IPR005912">
    <property type="entry name" value="Pus10"/>
</dbReference>
<dbReference type="Pfam" id="PF22023">
    <property type="entry name" value="Pus10_THUMP_arc"/>
    <property type="match status" value="1"/>
</dbReference>
<dbReference type="EC" id="5.4.99.25" evidence="5"/>
<evidence type="ECO:0000259" key="6">
    <source>
        <dbReference type="PROSITE" id="PS51165"/>
    </source>
</evidence>
<protein>
    <recommendedName>
        <fullName evidence="5">tRNA pseudouridine synthase Pus10</fullName>
        <ecNumber evidence="5">5.4.99.25</ecNumber>
    </recommendedName>
    <alternativeName>
        <fullName evidence="5">tRNA pseudouridine 54/55 synthase</fullName>
        <shortName evidence="5">Psi54/55 synthase</shortName>
    </alternativeName>
</protein>
<sequence>MKNLIEDVINILMKYPLCNRCLGRLYAYLGRELDNAERGKALKIYTIMELHKRILEGDEKALETLKSIASNIKMPLKSLFNYLKINSKIEASNEIKKCFICNDIIDDIINVYSKLVAKQIIEAQRKSFLIGIIVPNEILEREAIIIKEFKLKHWESIKRELKREIGKKVQQISNTNVDFEKPEAIYIIDLIHNTIRVESPSLLIFGYYLKLGRNISQNTWIKENGSRKYPLAVEDVIRYASSYIGAKDIALHIAGREDVDVRVLGNGRPLVIEFKNPSKRNISLLELENILNSFSRWLKFKMEMKVDRNFISRLKQSASFTSKIYRAIILVENTIDSNRLAELERFFKGLVIYQRTPLRILRRKKDIMRKKRVFSIKTLQLSSNLFEAFIKCEGGLYVKELISGDNGRTTPSFSEFLGTQARCIELDVLHVHEYI</sequence>
<dbReference type="InterPro" id="IPR039894">
    <property type="entry name" value="Pus10-like"/>
</dbReference>
<dbReference type="EMBL" id="DTET01000005">
    <property type="protein sequence ID" value="HGV66197.1"/>
    <property type="molecule type" value="Genomic_DNA"/>
</dbReference>
<proteinExistence type="inferred from homology"/>
<dbReference type="InterPro" id="IPR004114">
    <property type="entry name" value="THUMP_dom"/>
</dbReference>
<dbReference type="PROSITE" id="PS51165">
    <property type="entry name" value="THUMP"/>
    <property type="match status" value="1"/>
</dbReference>
<comment type="catalytic activity">
    <reaction evidence="5">
        <text>uridine(54) in tRNA = pseudouridine(54) in tRNA</text>
        <dbReference type="Rhea" id="RHEA:57876"/>
        <dbReference type="Rhea" id="RHEA-COMP:10193"/>
        <dbReference type="Rhea" id="RHEA-COMP:14141"/>
        <dbReference type="ChEBI" id="CHEBI:65314"/>
        <dbReference type="ChEBI" id="CHEBI:65315"/>
    </reaction>
</comment>
<dbReference type="Gene3D" id="3.30.70.3190">
    <property type="match status" value="1"/>
</dbReference>
<evidence type="ECO:0000256" key="2">
    <source>
        <dbReference type="ARBA" id="ARBA00022694"/>
    </source>
</evidence>
<comment type="catalytic activity">
    <reaction evidence="5">
        <text>uridine(55) in tRNA = pseudouridine(55) in tRNA</text>
        <dbReference type="Rhea" id="RHEA:42532"/>
        <dbReference type="Rhea" id="RHEA-COMP:10101"/>
        <dbReference type="Rhea" id="RHEA-COMP:10102"/>
        <dbReference type="ChEBI" id="CHEBI:65314"/>
        <dbReference type="ChEBI" id="CHEBI:65315"/>
        <dbReference type="EC" id="5.4.99.25"/>
    </reaction>
</comment>
<evidence type="ECO:0000313" key="7">
    <source>
        <dbReference type="EMBL" id="HGV66197.1"/>
    </source>
</evidence>
<dbReference type="NCBIfam" id="TIGR01213">
    <property type="entry name" value="pseudo_Pus10arc"/>
    <property type="match status" value="1"/>
</dbReference>
<comment type="similarity">
    <text evidence="1 5">Belongs to the pseudouridine synthase Pus10 family.</text>
</comment>
<evidence type="ECO:0000256" key="4">
    <source>
        <dbReference type="ARBA" id="ARBA00023235"/>
    </source>
</evidence>
<evidence type="ECO:0000256" key="5">
    <source>
        <dbReference type="HAMAP-Rule" id="MF_01893"/>
    </source>
</evidence>
<feature type="active site" description="Nucleophile" evidence="5">
    <location>
        <position position="258"/>
    </location>
</feature>
<dbReference type="Gene3D" id="3.30.70.2510">
    <property type="match status" value="1"/>
</dbReference>
<comment type="function">
    <text evidence="5">Responsible for synthesis of pseudouridine from uracil-54 and uracil-55 in the psi GC loop of transfer RNAs.</text>
</comment>
<dbReference type="AlphaFoldDB" id="A0A7J3QCI6"/>
<feature type="domain" description="THUMP" evidence="6">
    <location>
        <begin position="80"/>
        <end position="201"/>
    </location>
</feature>
<organism evidence="7">
    <name type="scientific">Ignisphaera aggregans</name>
    <dbReference type="NCBI Taxonomy" id="334771"/>
    <lineage>
        <taxon>Archaea</taxon>
        <taxon>Thermoproteota</taxon>
        <taxon>Thermoprotei</taxon>
        <taxon>Desulfurococcales</taxon>
        <taxon>Desulfurococcaceae</taxon>
        <taxon>Ignisphaera</taxon>
    </lineage>
</organism>
<dbReference type="InterPro" id="IPR048741">
    <property type="entry name" value="Pus10-like_C"/>
</dbReference>
<name>A0A7J3QCI6_9CREN</name>
<dbReference type="Pfam" id="PF21238">
    <property type="entry name" value="Pus10_C"/>
    <property type="match status" value="1"/>
</dbReference>
<dbReference type="SUPFAM" id="SSF55120">
    <property type="entry name" value="Pseudouridine synthase"/>
    <property type="match status" value="1"/>
</dbReference>
<accession>A0A7J3QCI6</accession>
<keyword evidence="3 5" id="KW-0694">RNA-binding</keyword>
<dbReference type="GO" id="GO:0160148">
    <property type="term" value="F:tRNA pseudouridine(55) synthase activity"/>
    <property type="evidence" value="ECO:0007669"/>
    <property type="project" value="UniProtKB-EC"/>
</dbReference>
<dbReference type="GO" id="GO:0000049">
    <property type="term" value="F:tRNA binding"/>
    <property type="evidence" value="ECO:0007669"/>
    <property type="project" value="InterPro"/>
</dbReference>